<evidence type="ECO:0000256" key="3">
    <source>
        <dbReference type="ARBA" id="ARBA00013109"/>
    </source>
</evidence>
<evidence type="ECO:0000256" key="1">
    <source>
        <dbReference type="ARBA" id="ARBA00004772"/>
    </source>
</evidence>
<dbReference type="InterPro" id="IPR039793">
    <property type="entry name" value="UROS/Hem4"/>
</dbReference>
<evidence type="ECO:0000256" key="6">
    <source>
        <dbReference type="ARBA" id="ARBA00037589"/>
    </source>
</evidence>
<dbReference type="InterPro" id="IPR036108">
    <property type="entry name" value="4pyrrol_syn_uPrphyn_synt_sf"/>
</dbReference>
<reference evidence="12 13" key="1">
    <citation type="submission" date="2020-08" db="EMBL/GenBank/DDBJ databases">
        <title>Paraeoetvoesia sp. YC-7-48 draft genome sequence.</title>
        <authorList>
            <person name="Yao L."/>
        </authorList>
    </citation>
    <scope>NUCLEOTIDE SEQUENCE [LARGE SCALE GENOMIC DNA]</scope>
    <source>
        <strain evidence="13">YC-7-48</strain>
    </source>
</reference>
<dbReference type="CDD" id="cd06578">
    <property type="entry name" value="HemD"/>
    <property type="match status" value="1"/>
</dbReference>
<name>A0A842HTQ1_9BURK</name>
<dbReference type="InterPro" id="IPR003754">
    <property type="entry name" value="4pyrrol_synth_uPrphyn_synth"/>
</dbReference>
<evidence type="ECO:0000256" key="2">
    <source>
        <dbReference type="ARBA" id="ARBA00008133"/>
    </source>
</evidence>
<dbReference type="GO" id="GO:0006782">
    <property type="term" value="P:protoporphyrinogen IX biosynthetic process"/>
    <property type="evidence" value="ECO:0007669"/>
    <property type="project" value="UniProtKB-UniRule"/>
</dbReference>
<comment type="function">
    <text evidence="6 9">Catalyzes cyclization of the linear tetrapyrrole, hydroxymethylbilane, to the macrocyclic uroporphyrinogen III.</text>
</comment>
<feature type="domain" description="Tetrapyrrole biosynthesis uroporphyrinogen III synthase" evidence="11">
    <location>
        <begin position="141"/>
        <end position="289"/>
    </location>
</feature>
<sequence>MTGGERPWVVLTRPAGKNAALVNALQAHGVAALDLPALQTHPVPPDPVSFPRLEGFDLVVFVSRIALTSYQWQHGQLFGASATGGAGRAVLGEASTQTTAQVAPLAKLKTTLQTRRRSTPQTPPQMSSEHYPSSGLRPRYLAAVGPSTAVALARFDQAVAAQVLAPPPEASHDSEGLWQALQPHLHAIQDALIVRGQTGRDWLGEQLVRAGINVVRHASYARLPADWTPAQVSQLAVIADQGLATVWLLTSVHGVDAIFDQLGRHQLLKLMANARFVAIHERIAQRLKSQIAVCDGPGAHPAVTLCATDNASMADALVAMAR</sequence>
<evidence type="ECO:0000256" key="9">
    <source>
        <dbReference type="RuleBase" id="RU366031"/>
    </source>
</evidence>
<dbReference type="Proteomes" id="UP000545386">
    <property type="component" value="Unassembled WGS sequence"/>
</dbReference>
<protein>
    <recommendedName>
        <fullName evidence="7 9">Uroporphyrinogen-III synthase</fullName>
        <ecNumber evidence="3 9">4.2.1.75</ecNumber>
    </recommendedName>
</protein>
<evidence type="ECO:0000256" key="5">
    <source>
        <dbReference type="ARBA" id="ARBA00023244"/>
    </source>
</evidence>
<evidence type="ECO:0000256" key="8">
    <source>
        <dbReference type="ARBA" id="ARBA00048617"/>
    </source>
</evidence>
<accession>A0A842HTQ1</accession>
<dbReference type="Gene3D" id="3.40.50.10090">
    <property type="match status" value="3"/>
</dbReference>
<evidence type="ECO:0000256" key="10">
    <source>
        <dbReference type="SAM" id="MobiDB-lite"/>
    </source>
</evidence>
<dbReference type="SUPFAM" id="SSF69618">
    <property type="entry name" value="HemD-like"/>
    <property type="match status" value="1"/>
</dbReference>
<comment type="similarity">
    <text evidence="2 9">Belongs to the uroporphyrinogen-III synthase family.</text>
</comment>
<evidence type="ECO:0000313" key="12">
    <source>
        <dbReference type="EMBL" id="MBC2771144.1"/>
    </source>
</evidence>
<keyword evidence="4 9" id="KW-0456">Lyase</keyword>
<evidence type="ECO:0000256" key="7">
    <source>
        <dbReference type="ARBA" id="ARBA00040167"/>
    </source>
</evidence>
<dbReference type="PANTHER" id="PTHR38042">
    <property type="entry name" value="UROPORPHYRINOGEN-III SYNTHASE, CHLOROPLASTIC"/>
    <property type="match status" value="1"/>
</dbReference>
<proteinExistence type="inferred from homology"/>
<dbReference type="AlphaFoldDB" id="A0A842HTQ1"/>
<comment type="pathway">
    <text evidence="1 9">Porphyrin-containing compound metabolism; protoporphyrin-IX biosynthesis; coproporphyrinogen-III from 5-aminolevulinate: step 3/4.</text>
</comment>
<evidence type="ECO:0000259" key="11">
    <source>
        <dbReference type="Pfam" id="PF02602"/>
    </source>
</evidence>
<organism evidence="12 13">
    <name type="scientific">Pusillimonas minor</name>
    <dbReference type="NCBI Taxonomy" id="2697024"/>
    <lineage>
        <taxon>Bacteria</taxon>
        <taxon>Pseudomonadati</taxon>
        <taxon>Pseudomonadota</taxon>
        <taxon>Betaproteobacteria</taxon>
        <taxon>Burkholderiales</taxon>
        <taxon>Alcaligenaceae</taxon>
        <taxon>Pusillimonas</taxon>
    </lineage>
</organism>
<feature type="region of interest" description="Disordered" evidence="10">
    <location>
        <begin position="109"/>
        <end position="133"/>
    </location>
</feature>
<dbReference type="RefSeq" id="WP_185780754.1">
    <property type="nucleotide sequence ID" value="NZ_JACJUU010000023.1"/>
</dbReference>
<gene>
    <name evidence="12" type="ORF">GTU67_14670</name>
</gene>
<dbReference type="GO" id="GO:0004852">
    <property type="term" value="F:uroporphyrinogen-III synthase activity"/>
    <property type="evidence" value="ECO:0007669"/>
    <property type="project" value="UniProtKB-UniRule"/>
</dbReference>
<keyword evidence="13" id="KW-1185">Reference proteome</keyword>
<dbReference type="GO" id="GO:0006780">
    <property type="term" value="P:uroporphyrinogen III biosynthetic process"/>
    <property type="evidence" value="ECO:0007669"/>
    <property type="project" value="UniProtKB-UniRule"/>
</dbReference>
<dbReference type="PANTHER" id="PTHR38042:SF1">
    <property type="entry name" value="UROPORPHYRINOGEN-III SYNTHASE, CHLOROPLASTIC"/>
    <property type="match status" value="1"/>
</dbReference>
<keyword evidence="5 9" id="KW-0627">Porphyrin biosynthesis</keyword>
<dbReference type="EC" id="4.2.1.75" evidence="3 9"/>
<dbReference type="EMBL" id="JACJUU010000023">
    <property type="protein sequence ID" value="MBC2771144.1"/>
    <property type="molecule type" value="Genomic_DNA"/>
</dbReference>
<dbReference type="UniPathway" id="UPA00251">
    <property type="reaction ID" value="UER00320"/>
</dbReference>
<evidence type="ECO:0000313" key="13">
    <source>
        <dbReference type="Proteomes" id="UP000545386"/>
    </source>
</evidence>
<comment type="caution">
    <text evidence="12">The sequence shown here is derived from an EMBL/GenBank/DDBJ whole genome shotgun (WGS) entry which is preliminary data.</text>
</comment>
<dbReference type="Pfam" id="PF02602">
    <property type="entry name" value="HEM4"/>
    <property type="match status" value="1"/>
</dbReference>
<comment type="catalytic activity">
    <reaction evidence="8 9">
        <text>hydroxymethylbilane = uroporphyrinogen III + H2O</text>
        <dbReference type="Rhea" id="RHEA:18965"/>
        <dbReference type="ChEBI" id="CHEBI:15377"/>
        <dbReference type="ChEBI" id="CHEBI:57308"/>
        <dbReference type="ChEBI" id="CHEBI:57845"/>
        <dbReference type="EC" id="4.2.1.75"/>
    </reaction>
</comment>
<evidence type="ECO:0000256" key="4">
    <source>
        <dbReference type="ARBA" id="ARBA00023239"/>
    </source>
</evidence>